<dbReference type="AlphaFoldDB" id="A0A6J7HVL3"/>
<proteinExistence type="predicted"/>
<sequence>MDDQATVRAACNLVRTVPVGTGDARFWRFAEIEARMGRALTVREDVDLPGGTR</sequence>
<protein>
    <submittedName>
        <fullName evidence="1">Unannotated protein</fullName>
    </submittedName>
</protein>
<reference evidence="1" key="1">
    <citation type="submission" date="2020-05" db="EMBL/GenBank/DDBJ databases">
        <authorList>
            <person name="Chiriac C."/>
            <person name="Salcher M."/>
            <person name="Ghai R."/>
            <person name="Kavagutti S V."/>
        </authorList>
    </citation>
    <scope>NUCLEOTIDE SEQUENCE</scope>
</reference>
<dbReference type="EMBL" id="CAFBMQ010000220">
    <property type="protein sequence ID" value="CAB4920700.1"/>
    <property type="molecule type" value="Genomic_DNA"/>
</dbReference>
<name>A0A6J7HVL3_9ZZZZ</name>
<organism evidence="1">
    <name type="scientific">freshwater metagenome</name>
    <dbReference type="NCBI Taxonomy" id="449393"/>
    <lineage>
        <taxon>unclassified sequences</taxon>
        <taxon>metagenomes</taxon>
        <taxon>ecological metagenomes</taxon>
    </lineage>
</organism>
<gene>
    <name evidence="1" type="ORF">UFOPK3609_01374</name>
</gene>
<accession>A0A6J7HVL3</accession>
<evidence type="ECO:0000313" key="1">
    <source>
        <dbReference type="EMBL" id="CAB4920700.1"/>
    </source>
</evidence>